<proteinExistence type="predicted"/>
<reference evidence="1" key="1">
    <citation type="journal article" date="2022" name="Environ. Microbiol.">
        <title>Geoalkalibacter halelectricus SAP #1 sp. nov. possessing extracellular electron transfer and mineral#reducing capabilities from a haloalkaline environment.</title>
        <authorList>
            <person name="Yadav S."/>
            <person name="Singh R."/>
            <person name="Sundharam S.S."/>
            <person name="Chaudhary S."/>
            <person name="Krishnamurthi S."/>
            <person name="Patil S.A."/>
        </authorList>
    </citation>
    <scope>NUCLEOTIDE SEQUENCE</scope>
    <source>
        <strain evidence="1">SAP-1</strain>
    </source>
</reference>
<accession>A0ABY5ZPD1</accession>
<sequence length="138" mass="14958">MAEKNLFEELKDVLQDFKDFLDANVPTIRPAIQALASLIPQVTDLIDKLIDLMNSLKAEIDKLDVSAIPGLDEVSSFTTKIGTFLDTAESLLPDQSSTINDVRSVANVITGLPSLDDVKAEIEALIDAIVAHLNSLKP</sequence>
<name>A0ABY5ZPD1_9BACT</name>
<protein>
    <submittedName>
        <fullName evidence="1">Uncharacterized protein</fullName>
    </submittedName>
</protein>
<dbReference type="Proteomes" id="UP001060414">
    <property type="component" value="Chromosome"/>
</dbReference>
<dbReference type="RefSeq" id="WP_260749295.1">
    <property type="nucleotide sequence ID" value="NZ_CP092109.1"/>
</dbReference>
<gene>
    <name evidence="1" type="ORF">L9S41_05860</name>
</gene>
<dbReference type="EMBL" id="CP092109">
    <property type="protein sequence ID" value="UWZ80928.1"/>
    <property type="molecule type" value="Genomic_DNA"/>
</dbReference>
<evidence type="ECO:0000313" key="1">
    <source>
        <dbReference type="EMBL" id="UWZ80928.1"/>
    </source>
</evidence>
<keyword evidence="2" id="KW-1185">Reference proteome</keyword>
<evidence type="ECO:0000313" key="2">
    <source>
        <dbReference type="Proteomes" id="UP001060414"/>
    </source>
</evidence>
<organism evidence="1 2">
    <name type="scientific">Geoalkalibacter halelectricus</name>
    <dbReference type="NCBI Taxonomy" id="2847045"/>
    <lineage>
        <taxon>Bacteria</taxon>
        <taxon>Pseudomonadati</taxon>
        <taxon>Thermodesulfobacteriota</taxon>
        <taxon>Desulfuromonadia</taxon>
        <taxon>Desulfuromonadales</taxon>
        <taxon>Geoalkalibacteraceae</taxon>
        <taxon>Geoalkalibacter</taxon>
    </lineage>
</organism>